<dbReference type="RefSeq" id="WP_182809838.1">
    <property type="nucleotide sequence ID" value="NZ_JACJFM010000022.1"/>
</dbReference>
<accession>A0A839IVB4</accession>
<keyword evidence="1" id="KW-0472">Membrane</keyword>
<name>A0A839IVB4_9GAMM</name>
<feature type="transmembrane region" description="Helical" evidence="1">
    <location>
        <begin position="14"/>
        <end position="35"/>
    </location>
</feature>
<dbReference type="Proteomes" id="UP000565262">
    <property type="component" value="Unassembled WGS sequence"/>
</dbReference>
<gene>
    <name evidence="2" type="ORF">H4O21_15730</name>
</gene>
<proteinExistence type="predicted"/>
<keyword evidence="3" id="KW-1185">Reference proteome</keyword>
<comment type="caution">
    <text evidence="2">The sequence shown here is derived from an EMBL/GenBank/DDBJ whole genome shotgun (WGS) entry which is preliminary data.</text>
</comment>
<organism evidence="2 3">
    <name type="scientific">Oceanospirillum sediminis</name>
    <dbReference type="NCBI Taxonomy" id="2760088"/>
    <lineage>
        <taxon>Bacteria</taxon>
        <taxon>Pseudomonadati</taxon>
        <taxon>Pseudomonadota</taxon>
        <taxon>Gammaproteobacteria</taxon>
        <taxon>Oceanospirillales</taxon>
        <taxon>Oceanospirillaceae</taxon>
        <taxon>Oceanospirillum</taxon>
    </lineage>
</organism>
<dbReference type="EMBL" id="JACJFM010000022">
    <property type="protein sequence ID" value="MBB1488056.1"/>
    <property type="molecule type" value="Genomic_DNA"/>
</dbReference>
<reference evidence="2 3" key="1">
    <citation type="submission" date="2020-08" db="EMBL/GenBank/DDBJ databases">
        <title>Oceanospirillum sp. nov. isolated from marine sediment.</title>
        <authorList>
            <person name="Ji X."/>
        </authorList>
    </citation>
    <scope>NUCLEOTIDE SEQUENCE [LARGE SCALE GENOMIC DNA]</scope>
    <source>
        <strain evidence="2 3">D5</strain>
    </source>
</reference>
<keyword evidence="1" id="KW-1133">Transmembrane helix</keyword>
<sequence length="73" mass="7759">MAQDLSICFSQQSALAPAMPLVIAGSGPLLLLIAVQLHRAGIEISAVLDTTPKGRYRKALKSVTTRFAARLNP</sequence>
<protein>
    <submittedName>
        <fullName evidence="2">Uncharacterized protein</fullName>
    </submittedName>
</protein>
<keyword evidence="1" id="KW-0812">Transmembrane</keyword>
<dbReference type="AlphaFoldDB" id="A0A839IVB4"/>
<evidence type="ECO:0000256" key="1">
    <source>
        <dbReference type="SAM" id="Phobius"/>
    </source>
</evidence>
<evidence type="ECO:0000313" key="3">
    <source>
        <dbReference type="Proteomes" id="UP000565262"/>
    </source>
</evidence>
<evidence type="ECO:0000313" key="2">
    <source>
        <dbReference type="EMBL" id="MBB1488056.1"/>
    </source>
</evidence>